<organism evidence="2 3">
    <name type="scientific">Ursus americanus</name>
    <name type="common">American black bear</name>
    <name type="synonym">Euarctos americanus</name>
    <dbReference type="NCBI Taxonomy" id="9643"/>
    <lineage>
        <taxon>Eukaryota</taxon>
        <taxon>Metazoa</taxon>
        <taxon>Chordata</taxon>
        <taxon>Craniata</taxon>
        <taxon>Vertebrata</taxon>
        <taxon>Euteleostomi</taxon>
        <taxon>Mammalia</taxon>
        <taxon>Eutheria</taxon>
        <taxon>Laurasiatheria</taxon>
        <taxon>Carnivora</taxon>
        <taxon>Caniformia</taxon>
        <taxon>Ursidae</taxon>
        <taxon>Ursus</taxon>
    </lineage>
</organism>
<evidence type="ECO:0000256" key="1">
    <source>
        <dbReference type="SAM" id="SignalP"/>
    </source>
</evidence>
<feature type="chain" id="PRO_5019026324" description="Marginal zone B and B1 cell specific protein" evidence="1">
    <location>
        <begin position="23"/>
        <end position="99"/>
    </location>
</feature>
<protein>
    <recommendedName>
        <fullName evidence="4">Marginal zone B and B1 cell specific protein</fullName>
    </recommendedName>
</protein>
<reference evidence="3" key="1">
    <citation type="submission" date="2016-06" db="EMBL/GenBank/DDBJ databases">
        <title>De novo assembly and RNA-Seq shows season-dependent expression and editing in black bear kidneys.</title>
        <authorList>
            <person name="Korstanje R."/>
            <person name="Srivastava A."/>
            <person name="Sarsani V.K."/>
            <person name="Sheehan S.M."/>
            <person name="Seger R.L."/>
            <person name="Barter M.E."/>
            <person name="Lindqvist C."/>
            <person name="Brody L.C."/>
            <person name="Mullikin J.C."/>
        </authorList>
    </citation>
    <scope>NUCLEOTIDE SEQUENCE [LARGE SCALE GENOMIC DNA]</scope>
</reference>
<reference evidence="2" key="2">
    <citation type="submission" date="2025-08" db="UniProtKB">
        <authorList>
            <consortium name="Ensembl"/>
        </authorList>
    </citation>
    <scope>IDENTIFICATION</scope>
</reference>
<accession>A0A452SQR3</accession>
<sequence length="99" mass="10667">MRLSLPLILLLLGAWAIPGGFGDRAPLTATAPQLDDEEKYSAHMPAHLRCDACRAVVYQVSTSPLRSPAPVQLPPEASPLHPPRILPLALNFQTRTPGP</sequence>
<dbReference type="GeneTree" id="ENSGT00390000002716"/>
<dbReference type="OMA" id="NFQTRTP"/>
<dbReference type="Proteomes" id="UP000291022">
    <property type="component" value="Unassembled WGS sequence"/>
</dbReference>
<dbReference type="AlphaFoldDB" id="A0A452SQR3"/>
<dbReference type="GO" id="GO:0005576">
    <property type="term" value="C:extracellular region"/>
    <property type="evidence" value="ECO:0007669"/>
    <property type="project" value="TreeGrafter"/>
</dbReference>
<keyword evidence="1" id="KW-0732">Signal</keyword>
<dbReference type="PANTHER" id="PTHR15881">
    <property type="entry name" value="MARGINAL ZONE B- AND B1-CELL-SPECIFIC PROTEIN"/>
    <property type="match status" value="1"/>
</dbReference>
<evidence type="ECO:0008006" key="4">
    <source>
        <dbReference type="Google" id="ProtNLM"/>
    </source>
</evidence>
<name>A0A452SQR3_URSAM</name>
<evidence type="ECO:0000313" key="3">
    <source>
        <dbReference type="Proteomes" id="UP000291022"/>
    </source>
</evidence>
<evidence type="ECO:0000313" key="2">
    <source>
        <dbReference type="Ensembl" id="ENSUAMP00000035144.1"/>
    </source>
</evidence>
<dbReference type="GO" id="GO:0034663">
    <property type="term" value="C:endoplasmic reticulum chaperone complex"/>
    <property type="evidence" value="ECO:0007669"/>
    <property type="project" value="TreeGrafter"/>
</dbReference>
<dbReference type="STRING" id="9643.ENSUAMP00000035144"/>
<dbReference type="PANTHER" id="PTHR15881:SF2">
    <property type="entry name" value="MARGINAL ZONE B- AND B1-CELL-SPECIFIC PROTEIN"/>
    <property type="match status" value="1"/>
</dbReference>
<reference evidence="2" key="3">
    <citation type="submission" date="2025-09" db="UniProtKB">
        <authorList>
            <consortium name="Ensembl"/>
        </authorList>
    </citation>
    <scope>IDENTIFICATION</scope>
</reference>
<proteinExistence type="predicted"/>
<dbReference type="Ensembl" id="ENSUAMT00000039123.1">
    <property type="protein sequence ID" value="ENSUAMP00000035144.1"/>
    <property type="gene ID" value="ENSUAMG00000026691.1"/>
</dbReference>
<dbReference type="GO" id="GO:0030888">
    <property type="term" value="P:regulation of B cell proliferation"/>
    <property type="evidence" value="ECO:0007669"/>
    <property type="project" value="TreeGrafter"/>
</dbReference>
<feature type="signal peptide" evidence="1">
    <location>
        <begin position="1"/>
        <end position="22"/>
    </location>
</feature>
<dbReference type="InterPro" id="IPR052682">
    <property type="entry name" value="MZB1"/>
</dbReference>
<keyword evidence="3" id="KW-1185">Reference proteome</keyword>